<dbReference type="SUPFAM" id="SSF48484">
    <property type="entry name" value="Lipoxigenase"/>
    <property type="match status" value="1"/>
</dbReference>
<dbReference type="Gene3D" id="4.10.375.10">
    <property type="entry name" value="Lipoxygenase-1, Domain 2"/>
    <property type="match status" value="1"/>
</dbReference>
<keyword evidence="3 14" id="KW-0444">Lipid biosynthesis</keyword>
<keyword evidence="7 13" id="KW-0223">Dioxygenase</keyword>
<dbReference type="FunFam" id="1.20.245.10:FF:000002">
    <property type="entry name" value="Lipoxygenase"/>
    <property type="match status" value="1"/>
</dbReference>
<keyword evidence="9 13" id="KW-0408">Iron</keyword>
<evidence type="ECO:0000313" key="18">
    <source>
        <dbReference type="EMBL" id="KAK0599853.1"/>
    </source>
</evidence>
<dbReference type="InterPro" id="IPR001024">
    <property type="entry name" value="PLAT/LH2_dom"/>
</dbReference>
<evidence type="ECO:0000256" key="4">
    <source>
        <dbReference type="ARBA" id="ARBA00022723"/>
    </source>
</evidence>
<comment type="function">
    <text evidence="14">Plant lipoxygenase may be involved in a number of diverse aspects of plant physiology including growth and development, pest resistance, and senescence or responses to wounding.</text>
</comment>
<keyword evidence="4 13" id="KW-0479">Metal-binding</keyword>
<evidence type="ECO:0000256" key="7">
    <source>
        <dbReference type="ARBA" id="ARBA00022964"/>
    </source>
</evidence>
<evidence type="ECO:0000313" key="19">
    <source>
        <dbReference type="Proteomes" id="UP001168877"/>
    </source>
</evidence>
<dbReference type="SMART" id="SM00308">
    <property type="entry name" value="LH2"/>
    <property type="match status" value="1"/>
</dbReference>
<keyword evidence="19" id="KW-1185">Reference proteome</keyword>
<evidence type="ECO:0000256" key="15">
    <source>
        <dbReference type="SAM" id="MobiDB-lite"/>
    </source>
</evidence>
<dbReference type="GO" id="GO:0016702">
    <property type="term" value="F:oxidoreductase activity, acting on single donors with incorporation of molecular oxygen, incorporation of two atoms of oxygen"/>
    <property type="evidence" value="ECO:0007669"/>
    <property type="project" value="InterPro"/>
</dbReference>
<gene>
    <name evidence="18" type="ORF">LWI29_009218</name>
</gene>
<keyword evidence="10" id="KW-0443">Lipid metabolism</keyword>
<dbReference type="GO" id="GO:0031408">
    <property type="term" value="P:oxylipin biosynthetic process"/>
    <property type="evidence" value="ECO:0007669"/>
    <property type="project" value="UniProtKB-UniRule"/>
</dbReference>
<comment type="caution">
    <text evidence="12">Lacks conserved residue(s) required for the propagation of feature annotation.</text>
</comment>
<dbReference type="PANTHER" id="PTHR11771">
    <property type="entry name" value="LIPOXYGENASE"/>
    <property type="match status" value="1"/>
</dbReference>
<dbReference type="PRINTS" id="PR00087">
    <property type="entry name" value="LIPOXYGENASE"/>
</dbReference>
<evidence type="ECO:0000256" key="11">
    <source>
        <dbReference type="ARBA" id="ARBA00023160"/>
    </source>
</evidence>
<dbReference type="InterPro" id="IPR036226">
    <property type="entry name" value="LipOase_C_sf"/>
</dbReference>
<evidence type="ECO:0000259" key="17">
    <source>
        <dbReference type="PROSITE" id="PS51393"/>
    </source>
</evidence>
<feature type="region of interest" description="Disordered" evidence="15">
    <location>
        <begin position="97"/>
        <end position="164"/>
    </location>
</feature>
<dbReference type="Gene3D" id="3.10.450.60">
    <property type="match status" value="1"/>
</dbReference>
<dbReference type="InterPro" id="IPR036392">
    <property type="entry name" value="PLAT/LH2_dom_sf"/>
</dbReference>
<evidence type="ECO:0000256" key="10">
    <source>
        <dbReference type="ARBA" id="ARBA00023098"/>
    </source>
</evidence>
<dbReference type="FunFam" id="4.10.375.10:FF:000001">
    <property type="entry name" value="Lipoxygenase"/>
    <property type="match status" value="1"/>
</dbReference>
<dbReference type="PROSITE" id="PS00081">
    <property type="entry name" value="LIPOXYGENASE_2"/>
    <property type="match status" value="1"/>
</dbReference>
<dbReference type="AlphaFoldDB" id="A0AA39T238"/>
<keyword evidence="8 13" id="KW-0560">Oxidoreductase</keyword>
<keyword evidence="6" id="KW-0276">Fatty acid metabolism</keyword>
<comment type="caution">
    <text evidence="18">The sequence shown here is derived from an EMBL/GenBank/DDBJ whole genome shotgun (WGS) entry which is preliminary data.</text>
</comment>
<dbReference type="FunFam" id="4.10.372.10:FF:000001">
    <property type="entry name" value="Lipoxygenase"/>
    <property type="match status" value="1"/>
</dbReference>
<evidence type="ECO:0000256" key="12">
    <source>
        <dbReference type="PROSITE-ProRule" id="PRU00152"/>
    </source>
</evidence>
<dbReference type="Gene3D" id="1.20.245.10">
    <property type="entry name" value="Lipoxygenase-1, Domain 5"/>
    <property type="match status" value="1"/>
</dbReference>
<evidence type="ECO:0000259" key="16">
    <source>
        <dbReference type="PROSITE" id="PS50095"/>
    </source>
</evidence>
<feature type="compositionally biased region" description="Basic residues" evidence="15">
    <location>
        <begin position="116"/>
        <end position="125"/>
    </location>
</feature>
<reference evidence="18" key="1">
    <citation type="journal article" date="2022" name="Plant J.">
        <title>Strategies of tolerance reflected in two North American maple genomes.</title>
        <authorList>
            <person name="McEvoy S.L."/>
            <person name="Sezen U.U."/>
            <person name="Trouern-Trend A."/>
            <person name="McMahon S.M."/>
            <person name="Schaberg P.G."/>
            <person name="Yang J."/>
            <person name="Wegrzyn J.L."/>
            <person name="Swenson N.G."/>
        </authorList>
    </citation>
    <scope>NUCLEOTIDE SEQUENCE</scope>
    <source>
        <strain evidence="18">NS2018</strain>
    </source>
</reference>
<feature type="compositionally biased region" description="Polar residues" evidence="15">
    <location>
        <begin position="101"/>
        <end position="115"/>
    </location>
</feature>
<dbReference type="InterPro" id="IPR000907">
    <property type="entry name" value="LipOase"/>
</dbReference>
<dbReference type="FunFam" id="3.10.450.60:FF:000002">
    <property type="entry name" value="Lipoxygenase"/>
    <property type="match status" value="1"/>
</dbReference>
<dbReference type="InterPro" id="IPR020833">
    <property type="entry name" value="LipOase_Fe_BS"/>
</dbReference>
<dbReference type="EC" id="1.13.11.-" evidence="14"/>
<evidence type="ECO:0000256" key="1">
    <source>
        <dbReference type="ARBA" id="ARBA00001962"/>
    </source>
</evidence>
<dbReference type="Proteomes" id="UP001168877">
    <property type="component" value="Unassembled WGS sequence"/>
</dbReference>
<feature type="region of interest" description="Disordered" evidence="15">
    <location>
        <begin position="30"/>
        <end position="66"/>
    </location>
</feature>
<dbReference type="GO" id="GO:0046872">
    <property type="term" value="F:metal ion binding"/>
    <property type="evidence" value="ECO:0007669"/>
    <property type="project" value="UniProtKB-UniRule"/>
</dbReference>
<name>A0AA39T238_ACESA</name>
<evidence type="ECO:0000256" key="14">
    <source>
        <dbReference type="RuleBase" id="RU003975"/>
    </source>
</evidence>
<protein>
    <recommendedName>
        <fullName evidence="14">Lipoxygenase</fullName>
        <ecNumber evidence="14">1.13.11.-</ecNumber>
    </recommendedName>
</protein>
<dbReference type="InterPro" id="IPR001246">
    <property type="entry name" value="LipOase_plant"/>
</dbReference>
<comment type="cofactor">
    <cofactor evidence="1 13">
        <name>Fe cation</name>
        <dbReference type="ChEBI" id="CHEBI:24875"/>
    </cofactor>
</comment>
<feature type="compositionally biased region" description="Basic and acidic residues" evidence="15">
    <location>
        <begin position="146"/>
        <end position="158"/>
    </location>
</feature>
<dbReference type="PROSITE" id="PS00711">
    <property type="entry name" value="LIPOXYGENASE_1"/>
    <property type="match status" value="1"/>
</dbReference>
<evidence type="ECO:0000256" key="2">
    <source>
        <dbReference type="ARBA" id="ARBA00009419"/>
    </source>
</evidence>
<organism evidence="18 19">
    <name type="scientific">Acer saccharum</name>
    <name type="common">Sugar maple</name>
    <dbReference type="NCBI Taxonomy" id="4024"/>
    <lineage>
        <taxon>Eukaryota</taxon>
        <taxon>Viridiplantae</taxon>
        <taxon>Streptophyta</taxon>
        <taxon>Embryophyta</taxon>
        <taxon>Tracheophyta</taxon>
        <taxon>Spermatophyta</taxon>
        <taxon>Magnoliopsida</taxon>
        <taxon>eudicotyledons</taxon>
        <taxon>Gunneridae</taxon>
        <taxon>Pentapetalae</taxon>
        <taxon>rosids</taxon>
        <taxon>malvids</taxon>
        <taxon>Sapindales</taxon>
        <taxon>Sapindaceae</taxon>
        <taxon>Hippocastanoideae</taxon>
        <taxon>Acereae</taxon>
        <taxon>Acer</taxon>
    </lineage>
</organism>
<dbReference type="Gene3D" id="4.10.372.10">
    <property type="entry name" value="Lipoxygenase-1, Domain 3"/>
    <property type="match status" value="1"/>
</dbReference>
<dbReference type="GO" id="GO:0099402">
    <property type="term" value="P:plant organ development"/>
    <property type="evidence" value="ECO:0007669"/>
    <property type="project" value="UniProtKB-ARBA"/>
</dbReference>
<keyword evidence="5 14" id="KW-0925">Oxylipin biosynthesis</keyword>
<dbReference type="Gene3D" id="2.60.60.20">
    <property type="entry name" value="PLAT/LH2 domain"/>
    <property type="match status" value="1"/>
</dbReference>
<comment type="pathway">
    <text evidence="14">Lipid metabolism; oxylipin biosynthesis.</text>
</comment>
<keyword evidence="11 14" id="KW-0275">Fatty acid biosynthesis</keyword>
<evidence type="ECO:0000256" key="3">
    <source>
        <dbReference type="ARBA" id="ARBA00022516"/>
    </source>
</evidence>
<evidence type="ECO:0000256" key="9">
    <source>
        <dbReference type="ARBA" id="ARBA00023004"/>
    </source>
</evidence>
<feature type="domain" description="PLAT" evidence="16">
    <location>
        <begin position="228"/>
        <end position="349"/>
    </location>
</feature>
<dbReference type="Pfam" id="PF01477">
    <property type="entry name" value="PLAT"/>
    <property type="match status" value="1"/>
</dbReference>
<accession>A0AA39T238</accession>
<dbReference type="PROSITE" id="PS50095">
    <property type="entry name" value="PLAT"/>
    <property type="match status" value="1"/>
</dbReference>
<dbReference type="SUPFAM" id="SSF49723">
    <property type="entry name" value="Lipase/lipooxygenase domain (PLAT/LH2 domain)"/>
    <property type="match status" value="1"/>
</dbReference>
<dbReference type="EMBL" id="JAUESC010000003">
    <property type="protein sequence ID" value="KAK0599853.1"/>
    <property type="molecule type" value="Genomic_DNA"/>
</dbReference>
<evidence type="ECO:0000256" key="5">
    <source>
        <dbReference type="ARBA" id="ARBA00022767"/>
    </source>
</evidence>
<feature type="domain" description="Lipoxygenase" evidence="17">
    <location>
        <begin position="335"/>
        <end position="1033"/>
    </location>
</feature>
<dbReference type="InterPro" id="IPR013819">
    <property type="entry name" value="LipOase_C"/>
</dbReference>
<dbReference type="InterPro" id="IPR020834">
    <property type="entry name" value="LipOase_CS"/>
</dbReference>
<evidence type="ECO:0000256" key="13">
    <source>
        <dbReference type="RuleBase" id="RU003974"/>
    </source>
</evidence>
<dbReference type="PRINTS" id="PR00468">
    <property type="entry name" value="PLTLPOXGNASE"/>
</dbReference>
<dbReference type="InterPro" id="IPR027433">
    <property type="entry name" value="Lipoxygenase_dom_3"/>
</dbReference>
<dbReference type="GO" id="GO:0034440">
    <property type="term" value="P:lipid oxidation"/>
    <property type="evidence" value="ECO:0007669"/>
    <property type="project" value="InterPro"/>
</dbReference>
<dbReference type="GO" id="GO:0006633">
    <property type="term" value="P:fatty acid biosynthetic process"/>
    <property type="evidence" value="ECO:0007669"/>
    <property type="project" value="UniProtKB-KW"/>
</dbReference>
<sequence>MRKEEIETGGRFDSVGSEWRRQLVWRPDEDARVGDGVRGGGLERSGRRNRRERKKETDEELGDEEVEREIEVELEMRLKRLKIGLESGDEKEKNLHAPAIQLTNPSNSAIQFNNPSKKKRKIGSRRRSDDAGGRATPDAKRRRRRRSDDGDEKSRGGRDGVLLCSSRRRRRSSSGVVASRPASLLLRRRFSSGVVAPPLAQIFLLFLDGLLSWMAELDGLVSWMAELGRLLDEVSEFNWFGCNTQHVLNVAPGASNGLRGKVGKPAYLEDWITRITPLAAGESAFKVNFDFDEEIGVPGAFIIKNNHHSELYLKTLTLDDFPGQGRIHFVCNSWTYLPSDTPMPLRYYREQELVNLRGDGKDEQLEEWDRVYDYAYYNDLGDPDKDAKYARPVLGGSDDYPYPRRGRTSRPPTKLDPNSESRLPITSSLNIYVPRDERFGHLKMSDFLAYALKSIAQFIKPALQSIDSTPLEFDTFDDVLKLYEGGLDLPDSDLLNDIRKNIPLEMLKEIFRTDGEKLFEFPMPQVIKDNKTAWRTDEEFAREMLAGVNPVIIRRLEEFPPASKLDQKLYGNQKSTITANHIESNLDGVTIDEAIKNNRLFILDHHDILMPYLRNINTTTTKTYASRTIIFLKDDGTLKPVVIELSLPHPDGDQFGATSKVYTPSENGVEGSIWHLAKAYVAVNDSGVHQLISHWLNTHAAIEPFVIATNRQLSVLHPIHKLLHPHFRDTMNINAFARQILINAGGVLELTVFPAKYAMEMSSVVYKNWVFTEQALPEDLKKRGIAVEDPNSPHGLRLLIEDYPYAIDGLEIWSAIKKWVEDYCSFYYTSDEMVQKDAELQNWWKELREEGHGDKKNEPWWPKMHTRKELIDSCTIIIWVASALHAAVNFGQYPYAGYLPNRPTLSRKFMPEEGTPDYAELESNPDKAFLRTITAQLQTMLGISLIEILSRHSTDEVYLGQRATPEWTLDHQPMQAFQDFGNTLAKIEERILAMNNDKNLKNRVGPVKMPYTLLFPTSEGGLTGKGIPNSVSI</sequence>
<dbReference type="Pfam" id="PF00305">
    <property type="entry name" value="Lipoxygenase"/>
    <property type="match status" value="1"/>
</dbReference>
<proteinExistence type="inferred from homology"/>
<evidence type="ECO:0000256" key="8">
    <source>
        <dbReference type="ARBA" id="ARBA00023002"/>
    </source>
</evidence>
<reference evidence="18" key="2">
    <citation type="submission" date="2023-06" db="EMBL/GenBank/DDBJ databases">
        <authorList>
            <person name="Swenson N.G."/>
            <person name="Wegrzyn J.L."/>
            <person name="Mcevoy S.L."/>
        </authorList>
    </citation>
    <scope>NUCLEOTIDE SEQUENCE</scope>
    <source>
        <strain evidence="18">NS2018</strain>
        <tissue evidence="18">Leaf</tissue>
    </source>
</reference>
<comment type="similarity">
    <text evidence="2 13">Belongs to the lipoxygenase family.</text>
</comment>
<dbReference type="PROSITE" id="PS51393">
    <property type="entry name" value="LIPOXYGENASE_3"/>
    <property type="match status" value="1"/>
</dbReference>
<evidence type="ECO:0000256" key="6">
    <source>
        <dbReference type="ARBA" id="ARBA00022832"/>
    </source>
</evidence>
<feature type="region of interest" description="Disordered" evidence="15">
    <location>
        <begin position="392"/>
        <end position="422"/>
    </location>
</feature>